<sequence>MNTNEIVTVYVAYADKEGGKKRPILVIQDKNDCIEFFSITSQYEHKSKKIKQVYFPIKDWKKSGLHKASWIDVGMLRAIPKGNEKIKYAKVGTLTKEDGARLIEFIKNLQQNEKL</sequence>
<evidence type="ECO:0008006" key="5">
    <source>
        <dbReference type="Google" id="ProtNLM"/>
    </source>
</evidence>
<organism evidence="3 4">
    <name type="scientific">Enterococcus mundtii</name>
    <dbReference type="NCBI Taxonomy" id="53346"/>
    <lineage>
        <taxon>Bacteria</taxon>
        <taxon>Bacillati</taxon>
        <taxon>Bacillota</taxon>
        <taxon>Bacilli</taxon>
        <taxon>Lactobacillales</taxon>
        <taxon>Enterococcaceae</taxon>
        <taxon>Enterococcus</taxon>
    </lineage>
</organism>
<dbReference type="InterPro" id="IPR011067">
    <property type="entry name" value="Plasmid_toxin/cell-grow_inhib"/>
</dbReference>
<protein>
    <recommendedName>
        <fullName evidence="5">Toxin-antitoxin system, toxin component, MazF family protein</fullName>
    </recommendedName>
</protein>
<accession>A0A242KWD5</accession>
<comment type="similarity">
    <text evidence="1">Belongs to the PemK/MazF family.</text>
</comment>
<dbReference type="Pfam" id="PF02452">
    <property type="entry name" value="PemK_toxin"/>
    <property type="match status" value="1"/>
</dbReference>
<comment type="caution">
    <text evidence="3">The sequence shown here is derived from an EMBL/GenBank/DDBJ whole genome shotgun (WGS) entry which is preliminary data.</text>
</comment>
<gene>
    <name evidence="3" type="ORF">A5802_002699</name>
</gene>
<keyword evidence="2" id="KW-1277">Toxin-antitoxin system</keyword>
<reference evidence="3 4" key="1">
    <citation type="submission" date="2017-05" db="EMBL/GenBank/DDBJ databases">
        <title>The Genome Sequence of Enterococcus mundtii 6B1_DIV0119.</title>
        <authorList>
            <consortium name="The Broad Institute Genomics Platform"/>
            <consortium name="The Broad Institute Genomic Center for Infectious Diseases"/>
            <person name="Earl A."/>
            <person name="Manson A."/>
            <person name="Schwartman J."/>
            <person name="Gilmore M."/>
            <person name="Abouelleil A."/>
            <person name="Cao P."/>
            <person name="Chapman S."/>
            <person name="Cusick C."/>
            <person name="Shea T."/>
            <person name="Young S."/>
            <person name="Neafsey D."/>
            <person name="Nusbaum C."/>
            <person name="Birren B."/>
        </authorList>
    </citation>
    <scope>NUCLEOTIDE SEQUENCE [LARGE SCALE GENOMIC DNA]</scope>
    <source>
        <strain evidence="3 4">6B1_DIV0119</strain>
    </source>
</reference>
<dbReference type="SUPFAM" id="SSF50118">
    <property type="entry name" value="Cell growth inhibitor/plasmid maintenance toxic component"/>
    <property type="match status" value="1"/>
</dbReference>
<dbReference type="RefSeq" id="WP_086335391.1">
    <property type="nucleotide sequence ID" value="NZ_NGMS01000002.1"/>
</dbReference>
<dbReference type="EMBL" id="NGMS01000002">
    <property type="protein sequence ID" value="OTP25546.1"/>
    <property type="molecule type" value="Genomic_DNA"/>
</dbReference>
<dbReference type="GO" id="GO:0003677">
    <property type="term" value="F:DNA binding"/>
    <property type="evidence" value="ECO:0007669"/>
    <property type="project" value="InterPro"/>
</dbReference>
<evidence type="ECO:0000313" key="3">
    <source>
        <dbReference type="EMBL" id="OTP25546.1"/>
    </source>
</evidence>
<dbReference type="InterPro" id="IPR003477">
    <property type="entry name" value="PemK-like"/>
</dbReference>
<dbReference type="Gene3D" id="2.30.30.110">
    <property type="match status" value="1"/>
</dbReference>
<evidence type="ECO:0000313" key="4">
    <source>
        <dbReference type="Proteomes" id="UP000195024"/>
    </source>
</evidence>
<dbReference type="Proteomes" id="UP000195024">
    <property type="component" value="Unassembled WGS sequence"/>
</dbReference>
<name>A0A242KWD5_ENTMU</name>
<evidence type="ECO:0000256" key="1">
    <source>
        <dbReference type="ARBA" id="ARBA00007521"/>
    </source>
</evidence>
<proteinExistence type="inferred from homology"/>
<dbReference type="AlphaFoldDB" id="A0A242KWD5"/>
<evidence type="ECO:0000256" key="2">
    <source>
        <dbReference type="ARBA" id="ARBA00022649"/>
    </source>
</evidence>